<dbReference type="PROSITE" id="PS51257">
    <property type="entry name" value="PROKAR_LIPOPROTEIN"/>
    <property type="match status" value="1"/>
</dbReference>
<evidence type="ECO:0008006" key="3">
    <source>
        <dbReference type="Google" id="ProtNLM"/>
    </source>
</evidence>
<dbReference type="Proteomes" id="UP001321582">
    <property type="component" value="Chromosome"/>
</dbReference>
<dbReference type="KEGG" id="haby:HLVA_15860"/>
<dbReference type="EMBL" id="AP027059">
    <property type="protein sequence ID" value="BDU51017.1"/>
    <property type="molecule type" value="Genomic_DNA"/>
</dbReference>
<evidence type="ECO:0000313" key="2">
    <source>
        <dbReference type="Proteomes" id="UP001321582"/>
    </source>
</evidence>
<sequence>MKKLKFLIILLTIILSGCSFLKIKENIPEEKNFYKNYELWKLEEAKVDLNIIKEKNSVNNKEIRKLELKLEERVKNKKELKVIIEDMVKLLSKNEYKNIEKHIDKSLLNVLKFNIVKKYDLSSSKIYKGKIKFYKKNAKILLLINFYDETYYFDLYFKFEKNGWKLINFKERG</sequence>
<proteinExistence type="predicted"/>
<evidence type="ECO:0000313" key="1">
    <source>
        <dbReference type="EMBL" id="BDU51017.1"/>
    </source>
</evidence>
<accession>A0AAU9DF34</accession>
<reference evidence="1 2" key="1">
    <citation type="submission" date="2022-11" db="EMBL/GenBank/DDBJ databases">
        <title>Haliovirga abyssi gen. nov., sp. nov., a mesophilic fermentative bacterium isolated from the Iheya North hydrothermal field and the proposal of Haliovirgaceae fam. nov.</title>
        <authorList>
            <person name="Miyazaki U."/>
            <person name="Tame A."/>
            <person name="Miyazaki J."/>
            <person name="Takai K."/>
            <person name="Sawayama S."/>
            <person name="Kitajima M."/>
            <person name="Okamoto A."/>
            <person name="Nakagawa S."/>
        </authorList>
    </citation>
    <scope>NUCLEOTIDE SEQUENCE [LARGE SCALE GENOMIC DNA]</scope>
    <source>
        <strain evidence="1 2">IC12</strain>
    </source>
</reference>
<gene>
    <name evidence="1" type="ORF">HLVA_15860</name>
</gene>
<dbReference type="AlphaFoldDB" id="A0AAU9DF34"/>
<dbReference type="RefSeq" id="WP_307903863.1">
    <property type="nucleotide sequence ID" value="NZ_AP027059.1"/>
</dbReference>
<name>A0AAU9DF34_9FUSO</name>
<protein>
    <recommendedName>
        <fullName evidence="3">Lipoprotein</fullName>
    </recommendedName>
</protein>
<keyword evidence="2" id="KW-1185">Reference proteome</keyword>
<organism evidence="1 2">
    <name type="scientific">Haliovirga abyssi</name>
    <dbReference type="NCBI Taxonomy" id="2996794"/>
    <lineage>
        <taxon>Bacteria</taxon>
        <taxon>Fusobacteriati</taxon>
        <taxon>Fusobacteriota</taxon>
        <taxon>Fusobacteriia</taxon>
        <taxon>Fusobacteriales</taxon>
        <taxon>Haliovirgaceae</taxon>
        <taxon>Haliovirga</taxon>
    </lineage>
</organism>